<dbReference type="InterPro" id="IPR018946">
    <property type="entry name" value="PhoD-like_MPP"/>
</dbReference>
<protein>
    <submittedName>
        <fullName evidence="3">Alkaline phosphatase PhoD</fullName>
    </submittedName>
</protein>
<dbReference type="RefSeq" id="WP_344683617.1">
    <property type="nucleotide sequence ID" value="NZ_BAAAUX010000020.1"/>
</dbReference>
<dbReference type="InterPro" id="IPR038607">
    <property type="entry name" value="PhoD-like_sf"/>
</dbReference>
<evidence type="ECO:0000313" key="3">
    <source>
        <dbReference type="EMBL" id="GAA2808574.1"/>
    </source>
</evidence>
<dbReference type="InterPro" id="IPR052900">
    <property type="entry name" value="Phospholipid_Metab_Enz"/>
</dbReference>
<comment type="caution">
    <text evidence="3">The sequence shown here is derived from an EMBL/GenBank/DDBJ whole genome shotgun (WGS) entry which is preliminary data.</text>
</comment>
<dbReference type="InterPro" id="IPR032093">
    <property type="entry name" value="PhoD_N"/>
</dbReference>
<dbReference type="InterPro" id="IPR006311">
    <property type="entry name" value="TAT_signal"/>
</dbReference>
<dbReference type="Gene3D" id="2.60.40.380">
    <property type="entry name" value="Purple acid phosphatase-like, N-terminal"/>
    <property type="match status" value="1"/>
</dbReference>
<accession>A0ABN3VK20</accession>
<dbReference type="Proteomes" id="UP001500979">
    <property type="component" value="Unassembled WGS sequence"/>
</dbReference>
<dbReference type="InterPro" id="IPR029052">
    <property type="entry name" value="Metallo-depent_PP-like"/>
</dbReference>
<dbReference type="CDD" id="cd07389">
    <property type="entry name" value="MPP_PhoD"/>
    <property type="match status" value="1"/>
</dbReference>
<evidence type="ECO:0000313" key="4">
    <source>
        <dbReference type="Proteomes" id="UP001500979"/>
    </source>
</evidence>
<dbReference type="EMBL" id="BAAAUX010000020">
    <property type="protein sequence ID" value="GAA2808574.1"/>
    <property type="molecule type" value="Genomic_DNA"/>
</dbReference>
<organism evidence="3 4">
    <name type="scientific">Saccharopolyspora taberi</name>
    <dbReference type="NCBI Taxonomy" id="60895"/>
    <lineage>
        <taxon>Bacteria</taxon>
        <taxon>Bacillati</taxon>
        <taxon>Actinomycetota</taxon>
        <taxon>Actinomycetes</taxon>
        <taxon>Pseudonocardiales</taxon>
        <taxon>Pseudonocardiaceae</taxon>
        <taxon>Saccharopolyspora</taxon>
    </lineage>
</organism>
<sequence>MSDPALSRRSVLVGAGATAALGVLTAPAARATPAADPFTLGIASGDPSPDGFVLWTRLATQPLAGDGLGGMPDRPVDVEWEVAEDERFARIVRRGTERAVPELAHSVHVELAGLSPGREYFYRFRCGTHLSRSGRTRTAPAAGTLTSALTLCFASCAAWEHGFYTAYRRIAEDDPDLVLHLGDYQYEFGHLGYPVLSGIARPVEGGETFTLADYRRRHAQTKTDPDLQLAHSTAPWVVVWDDHELDNNWADEHHEFWGDTEKFLERRRAAFQAYYENMPLRRSSVPQGIDMQLYRRIQWGALANLHMLDTRQYRSDQACGGILGPCGQESDPTRTLTGDEQESWLLAGFRDSRARWDLLGQQVMMAQHDKAAGPLKITDMDTWDGYTASRDRITRGWINAGVRNPVVLTGDIHEHYANDLKLDYDDPDAPVVGAELVTTSVTSNGDAAGKDFSGDPENPHIRFHDDMRGYVRTKITSTELRADFRVLPYVSKPYAPAATKASFVIADRVPGLQEASTFAR</sequence>
<keyword evidence="4" id="KW-1185">Reference proteome</keyword>
<dbReference type="Pfam" id="PF16655">
    <property type="entry name" value="PhoD_N"/>
    <property type="match status" value="1"/>
</dbReference>
<dbReference type="PANTHER" id="PTHR43606">
    <property type="entry name" value="PHOSPHATASE, PUTATIVE (AFU_ORTHOLOGUE AFUA_6G08710)-RELATED"/>
    <property type="match status" value="1"/>
</dbReference>
<feature type="domain" description="Phospholipase D N-terminal" evidence="2">
    <location>
        <begin position="40"/>
        <end position="138"/>
    </location>
</feature>
<dbReference type="PROSITE" id="PS51318">
    <property type="entry name" value="TAT"/>
    <property type="match status" value="1"/>
</dbReference>
<proteinExistence type="predicted"/>
<gene>
    <name evidence="3" type="primary">phoD_1</name>
    <name evidence="3" type="ORF">GCM10010470_49780</name>
</gene>
<dbReference type="Pfam" id="PF09423">
    <property type="entry name" value="PhoD"/>
    <property type="match status" value="1"/>
</dbReference>
<reference evidence="3 4" key="1">
    <citation type="journal article" date="2019" name="Int. J. Syst. Evol. Microbiol.">
        <title>The Global Catalogue of Microorganisms (GCM) 10K type strain sequencing project: providing services to taxonomists for standard genome sequencing and annotation.</title>
        <authorList>
            <consortium name="The Broad Institute Genomics Platform"/>
            <consortium name="The Broad Institute Genome Sequencing Center for Infectious Disease"/>
            <person name="Wu L."/>
            <person name="Ma J."/>
        </authorList>
    </citation>
    <scope>NUCLEOTIDE SEQUENCE [LARGE SCALE GENOMIC DNA]</scope>
    <source>
        <strain evidence="3 4">JCM 9383</strain>
    </source>
</reference>
<dbReference type="PANTHER" id="PTHR43606:SF2">
    <property type="entry name" value="ALKALINE PHOSPHATASE FAMILY PROTEIN (AFU_ORTHOLOGUE AFUA_5G03860)"/>
    <property type="match status" value="1"/>
</dbReference>
<dbReference type="SUPFAM" id="SSF56300">
    <property type="entry name" value="Metallo-dependent phosphatases"/>
    <property type="match status" value="1"/>
</dbReference>
<feature type="domain" description="PhoD-like phosphatase metallophosphatase" evidence="1">
    <location>
        <begin position="151"/>
        <end position="484"/>
    </location>
</feature>
<evidence type="ECO:0000259" key="2">
    <source>
        <dbReference type="Pfam" id="PF16655"/>
    </source>
</evidence>
<name>A0ABN3VK20_9PSEU</name>
<evidence type="ECO:0000259" key="1">
    <source>
        <dbReference type="Pfam" id="PF09423"/>
    </source>
</evidence>
<dbReference type="Gene3D" id="3.60.21.70">
    <property type="entry name" value="PhoD-like phosphatase"/>
    <property type="match status" value="1"/>
</dbReference>